<evidence type="ECO:0000313" key="1">
    <source>
        <dbReference type="EMBL" id="KZP07709.1"/>
    </source>
</evidence>
<dbReference type="OrthoDB" id="10254877at2759"/>
<dbReference type="AlphaFoldDB" id="A0A165WKV1"/>
<reference evidence="1 2" key="1">
    <citation type="journal article" date="2016" name="Mol. Biol. Evol.">
        <title>Comparative Genomics of Early-Diverging Mushroom-Forming Fungi Provides Insights into the Origins of Lignocellulose Decay Capabilities.</title>
        <authorList>
            <person name="Nagy L.G."/>
            <person name="Riley R."/>
            <person name="Tritt A."/>
            <person name="Adam C."/>
            <person name="Daum C."/>
            <person name="Floudas D."/>
            <person name="Sun H."/>
            <person name="Yadav J.S."/>
            <person name="Pangilinan J."/>
            <person name="Larsson K.H."/>
            <person name="Matsuura K."/>
            <person name="Barry K."/>
            <person name="Labutti K."/>
            <person name="Kuo R."/>
            <person name="Ohm R.A."/>
            <person name="Bhattacharya S.S."/>
            <person name="Shirouzu T."/>
            <person name="Yoshinaga Y."/>
            <person name="Martin F.M."/>
            <person name="Grigoriev I.V."/>
            <person name="Hibbett D.S."/>
        </authorList>
    </citation>
    <scope>NUCLEOTIDE SEQUENCE [LARGE SCALE GENOMIC DNA]</scope>
    <source>
        <strain evidence="1 2">CBS 109695</strain>
    </source>
</reference>
<evidence type="ECO:0000313" key="2">
    <source>
        <dbReference type="Proteomes" id="UP000076532"/>
    </source>
</evidence>
<organism evidence="1 2">
    <name type="scientific">Athelia psychrophila</name>
    <dbReference type="NCBI Taxonomy" id="1759441"/>
    <lineage>
        <taxon>Eukaryota</taxon>
        <taxon>Fungi</taxon>
        <taxon>Dikarya</taxon>
        <taxon>Basidiomycota</taxon>
        <taxon>Agaricomycotina</taxon>
        <taxon>Agaricomycetes</taxon>
        <taxon>Agaricomycetidae</taxon>
        <taxon>Atheliales</taxon>
        <taxon>Atheliaceae</taxon>
        <taxon>Athelia</taxon>
    </lineage>
</organism>
<dbReference type="Proteomes" id="UP000076532">
    <property type="component" value="Unassembled WGS sequence"/>
</dbReference>
<protein>
    <submittedName>
        <fullName evidence="1">Uncharacterized protein</fullName>
    </submittedName>
</protein>
<accession>A0A165WKV1</accession>
<gene>
    <name evidence="1" type="ORF">FIBSPDRAFT_1052825</name>
</gene>
<proteinExistence type="predicted"/>
<name>A0A165WKV1_9AGAM</name>
<dbReference type="STRING" id="436010.A0A165WKV1"/>
<sequence>MKATPVLGTTDFLLEKLQARIAICGLHSANRDHCTGDGHKLVIQARREHDRHGLSLYPRRVQGCNSRYRQGAITIDTEKVLLHPTALVNTNEPGAKFKFLAAVAPVVDELEKPDYVTGKGWNYNACFPFPPLFIPHFSVGCRYM</sequence>
<dbReference type="EMBL" id="KV417742">
    <property type="protein sequence ID" value="KZP07709.1"/>
    <property type="molecule type" value="Genomic_DNA"/>
</dbReference>
<keyword evidence="2" id="KW-1185">Reference proteome</keyword>